<comment type="caution">
    <text evidence="3">The sequence shown here is derived from an EMBL/GenBank/DDBJ whole genome shotgun (WGS) entry which is preliminary data.</text>
</comment>
<proteinExistence type="predicted"/>
<evidence type="ECO:0000256" key="1">
    <source>
        <dbReference type="ARBA" id="ARBA00022729"/>
    </source>
</evidence>
<dbReference type="PANTHER" id="PTHR35936">
    <property type="entry name" value="MEMBRANE-BOUND LYTIC MUREIN TRANSGLYCOSYLASE F"/>
    <property type="match status" value="1"/>
</dbReference>
<dbReference type="Proteomes" id="UP000532440">
    <property type="component" value="Unassembled WGS sequence"/>
</dbReference>
<protein>
    <submittedName>
        <fullName evidence="3">Polar amino acid transport system substrate-binding protein</fullName>
    </submittedName>
</protein>
<reference evidence="3 4" key="1">
    <citation type="submission" date="2020-08" db="EMBL/GenBank/DDBJ databases">
        <title>Genomic Encyclopedia of Type Strains, Phase IV (KMG-IV): sequencing the most valuable type-strain genomes for metagenomic binning, comparative biology and taxonomic classification.</title>
        <authorList>
            <person name="Goeker M."/>
        </authorList>
    </citation>
    <scope>NUCLEOTIDE SEQUENCE [LARGE SCALE GENOMIC DNA]</scope>
    <source>
        <strain evidence="3 4">DSM 29781</strain>
    </source>
</reference>
<dbReference type="InterPro" id="IPR001638">
    <property type="entry name" value="Solute-binding_3/MltF_N"/>
</dbReference>
<organism evidence="3 4">
    <name type="scientific">Quisquiliibacterium transsilvanicum</name>
    <dbReference type="NCBI Taxonomy" id="1549638"/>
    <lineage>
        <taxon>Bacteria</taxon>
        <taxon>Pseudomonadati</taxon>
        <taxon>Pseudomonadota</taxon>
        <taxon>Betaproteobacteria</taxon>
        <taxon>Burkholderiales</taxon>
        <taxon>Burkholderiaceae</taxon>
        <taxon>Quisquiliibacterium</taxon>
    </lineage>
</organism>
<dbReference type="EMBL" id="JACHGB010000004">
    <property type="protein sequence ID" value="MBB5271956.1"/>
    <property type="molecule type" value="Genomic_DNA"/>
</dbReference>
<evidence type="ECO:0000313" key="3">
    <source>
        <dbReference type="EMBL" id="MBB5271956.1"/>
    </source>
</evidence>
<accession>A0A7W8HIE3</accession>
<dbReference type="AlphaFoldDB" id="A0A7W8HIE3"/>
<dbReference type="Pfam" id="PF00497">
    <property type="entry name" value="SBP_bac_3"/>
    <property type="match status" value="1"/>
</dbReference>
<keyword evidence="4" id="KW-1185">Reference proteome</keyword>
<dbReference type="RefSeq" id="WP_183966903.1">
    <property type="nucleotide sequence ID" value="NZ_BAABEW010000023.1"/>
</dbReference>
<dbReference type="Gene3D" id="3.40.190.10">
    <property type="entry name" value="Periplasmic binding protein-like II"/>
    <property type="match status" value="2"/>
</dbReference>
<evidence type="ECO:0000259" key="2">
    <source>
        <dbReference type="SMART" id="SM00062"/>
    </source>
</evidence>
<keyword evidence="1" id="KW-0732">Signal</keyword>
<name>A0A7W8HIE3_9BURK</name>
<dbReference type="PANTHER" id="PTHR35936:SF17">
    <property type="entry name" value="ARGININE-BINDING EXTRACELLULAR PROTEIN ARTP"/>
    <property type="match status" value="1"/>
</dbReference>
<gene>
    <name evidence="3" type="ORF">HNQ70_001970</name>
</gene>
<feature type="domain" description="Solute-binding protein family 3/N-terminal" evidence="2">
    <location>
        <begin position="42"/>
        <end position="273"/>
    </location>
</feature>
<dbReference type="SUPFAM" id="SSF53850">
    <property type="entry name" value="Periplasmic binding protein-like II"/>
    <property type="match status" value="1"/>
</dbReference>
<dbReference type="SMART" id="SM00062">
    <property type="entry name" value="PBPb"/>
    <property type="match status" value="1"/>
</dbReference>
<sequence>MMRKLENLAAPLAILLVSILLAIDIASWSAGETLDRYARGQPVRVGYALESPFTGLDAGRVVTGTEPELLRLALESAGIDHIEWVHADFASLLNELRTGRIDIICAGMLDTKERRQLAAFSLPTLRVSGGLAIRPGLEVGARSLHGIAADPALRLGVVAGSVEHDSALRAGVPEHRIMIFPDVTSAGSALNRGEIDTLALSYLTLERLQRAGTIQEAELVAVPRDPEGGLETYTAFAVRLGDDELLATLNRSLEAIVGTGQHRELLKRFGVPDHNVPEERPSR</sequence>
<evidence type="ECO:0000313" key="4">
    <source>
        <dbReference type="Proteomes" id="UP000532440"/>
    </source>
</evidence>